<dbReference type="Pfam" id="PF12680">
    <property type="entry name" value="SnoaL_2"/>
    <property type="match status" value="1"/>
</dbReference>
<proteinExistence type="predicted"/>
<dbReference type="InterPro" id="IPR037401">
    <property type="entry name" value="SnoaL-like"/>
</dbReference>
<dbReference type="RefSeq" id="WP_285613098.1">
    <property type="nucleotide sequence ID" value="NZ_BSSD01000012.1"/>
</dbReference>
<evidence type="ECO:0000259" key="1">
    <source>
        <dbReference type="Pfam" id="PF12680"/>
    </source>
</evidence>
<dbReference type="Gene3D" id="3.10.450.50">
    <property type="match status" value="1"/>
</dbReference>
<dbReference type="SUPFAM" id="SSF54427">
    <property type="entry name" value="NTF2-like"/>
    <property type="match status" value="1"/>
</dbReference>
<accession>A0A9W6VDQ8</accession>
<protein>
    <recommendedName>
        <fullName evidence="1">SnoaL-like domain-containing protein</fullName>
    </recommendedName>
</protein>
<dbReference type="InterPro" id="IPR032710">
    <property type="entry name" value="NTF2-like_dom_sf"/>
</dbReference>
<evidence type="ECO:0000313" key="3">
    <source>
        <dbReference type="Proteomes" id="UP001165042"/>
    </source>
</evidence>
<dbReference type="AlphaFoldDB" id="A0A9W6VDQ8"/>
<sequence>MTPEETVRTYFDSWKAKDFDRLRAILADDVTFTGPLGKANGADECRAGIEGLSAIVTDVVVRQRFVDGDDVLTWFELHTTEAGPLQTANWSHVHNGKVDRIQVTFDPRELLR</sequence>
<reference evidence="2" key="1">
    <citation type="submission" date="2023-02" db="EMBL/GenBank/DDBJ databases">
        <title>Actinokineospora globicatena NBRC 15670.</title>
        <authorList>
            <person name="Ichikawa N."/>
            <person name="Sato H."/>
            <person name="Tonouchi N."/>
        </authorList>
    </citation>
    <scope>NUCLEOTIDE SEQUENCE</scope>
    <source>
        <strain evidence="2">NBRC 15670</strain>
    </source>
</reference>
<dbReference type="Proteomes" id="UP001165042">
    <property type="component" value="Unassembled WGS sequence"/>
</dbReference>
<dbReference type="EMBL" id="BSSD01000012">
    <property type="protein sequence ID" value="GLW95253.1"/>
    <property type="molecule type" value="Genomic_DNA"/>
</dbReference>
<gene>
    <name evidence="2" type="ORF">Aglo03_60690</name>
</gene>
<name>A0A9W6VDQ8_9PSEU</name>
<keyword evidence="3" id="KW-1185">Reference proteome</keyword>
<organism evidence="2 3">
    <name type="scientific">Actinokineospora globicatena</name>
    <dbReference type="NCBI Taxonomy" id="103729"/>
    <lineage>
        <taxon>Bacteria</taxon>
        <taxon>Bacillati</taxon>
        <taxon>Actinomycetota</taxon>
        <taxon>Actinomycetes</taxon>
        <taxon>Pseudonocardiales</taxon>
        <taxon>Pseudonocardiaceae</taxon>
        <taxon>Actinokineospora</taxon>
    </lineage>
</organism>
<feature type="domain" description="SnoaL-like" evidence="1">
    <location>
        <begin position="7"/>
        <end position="98"/>
    </location>
</feature>
<evidence type="ECO:0000313" key="2">
    <source>
        <dbReference type="EMBL" id="GLW95253.1"/>
    </source>
</evidence>
<comment type="caution">
    <text evidence="2">The sequence shown here is derived from an EMBL/GenBank/DDBJ whole genome shotgun (WGS) entry which is preliminary data.</text>
</comment>